<dbReference type="PROSITE" id="PS50850">
    <property type="entry name" value="MFS"/>
    <property type="match status" value="1"/>
</dbReference>
<gene>
    <name evidence="9" type="ORF">OM076_09585</name>
</gene>
<dbReference type="InterPro" id="IPR050171">
    <property type="entry name" value="MFS_Transporters"/>
</dbReference>
<feature type="transmembrane region" description="Helical" evidence="7">
    <location>
        <begin position="302"/>
        <end position="320"/>
    </location>
</feature>
<feature type="transmembrane region" description="Helical" evidence="7">
    <location>
        <begin position="137"/>
        <end position="155"/>
    </location>
</feature>
<evidence type="ECO:0000256" key="3">
    <source>
        <dbReference type="ARBA" id="ARBA00022475"/>
    </source>
</evidence>
<comment type="subcellular location">
    <subcellularLocation>
        <location evidence="1">Cell membrane</location>
        <topology evidence="1">Multi-pass membrane protein</topology>
    </subcellularLocation>
</comment>
<dbReference type="Gene3D" id="1.20.1250.20">
    <property type="entry name" value="MFS general substrate transporter like domains"/>
    <property type="match status" value="1"/>
</dbReference>
<feature type="transmembrane region" description="Helical" evidence="7">
    <location>
        <begin position="366"/>
        <end position="387"/>
    </location>
</feature>
<evidence type="ECO:0000256" key="2">
    <source>
        <dbReference type="ARBA" id="ARBA00022448"/>
    </source>
</evidence>
<dbReference type="GO" id="GO:0005886">
    <property type="term" value="C:plasma membrane"/>
    <property type="evidence" value="ECO:0007669"/>
    <property type="project" value="UniProtKB-SubCell"/>
</dbReference>
<feature type="transmembrane region" description="Helical" evidence="7">
    <location>
        <begin position="167"/>
        <end position="187"/>
    </location>
</feature>
<feature type="transmembrane region" description="Helical" evidence="7">
    <location>
        <begin position="107"/>
        <end position="125"/>
    </location>
</feature>
<feature type="domain" description="Major facilitator superfamily (MFS) profile" evidence="8">
    <location>
        <begin position="12"/>
        <end position="390"/>
    </location>
</feature>
<evidence type="ECO:0000313" key="9">
    <source>
        <dbReference type="EMBL" id="MDA0160514.1"/>
    </source>
</evidence>
<dbReference type="InterPro" id="IPR011701">
    <property type="entry name" value="MFS"/>
</dbReference>
<organism evidence="9 10">
    <name type="scientific">Solirubrobacter ginsenosidimutans</name>
    <dbReference type="NCBI Taxonomy" id="490573"/>
    <lineage>
        <taxon>Bacteria</taxon>
        <taxon>Bacillati</taxon>
        <taxon>Actinomycetota</taxon>
        <taxon>Thermoleophilia</taxon>
        <taxon>Solirubrobacterales</taxon>
        <taxon>Solirubrobacteraceae</taxon>
        <taxon>Solirubrobacter</taxon>
    </lineage>
</organism>
<sequence>MTVASGRLRAGAFGVVAASWFAMMAASNVATPLYAIYEREFGFSKAVLTLVFATYALVLAPSLLVFGQLSDRLGRRRVMATGFATATVGLVLFAGASSLVWLFAARAVQGLAIGMISGAAAAALFELDPAPQEDRAALFSALAQAGGSASGPLIAGMLAEWAPARLVLPFVVFIGLGVAATVAALAIPEPGRVRGGRLTIVRPSVPAEIRVLFARVSLTGALVWAVAAFFLSVVPSYAAELLDTSNLALLGAISAVMLAASCVAQIAARGGSSYARMQAGGLVLLALGLLALALAFPTRSLLVLLFAGLLCGAGHGLGFLGGQAQLSLAAPPDERGAVNAAFYTLIYLGVATAVVSTGLLTLHFALSTAVTAFTIVVGTFATVTAVWHMRSTAR</sequence>
<keyword evidence="4 7" id="KW-0812">Transmembrane</keyword>
<proteinExistence type="predicted"/>
<dbReference type="RefSeq" id="WP_270039403.1">
    <property type="nucleotide sequence ID" value="NZ_JAPDOD010000005.1"/>
</dbReference>
<dbReference type="Pfam" id="PF07690">
    <property type="entry name" value="MFS_1"/>
    <property type="match status" value="1"/>
</dbReference>
<evidence type="ECO:0000256" key="7">
    <source>
        <dbReference type="SAM" id="Phobius"/>
    </source>
</evidence>
<dbReference type="InterPro" id="IPR036259">
    <property type="entry name" value="MFS_trans_sf"/>
</dbReference>
<dbReference type="EMBL" id="JAPDOD010000005">
    <property type="protein sequence ID" value="MDA0160514.1"/>
    <property type="molecule type" value="Genomic_DNA"/>
</dbReference>
<dbReference type="GO" id="GO:0022857">
    <property type="term" value="F:transmembrane transporter activity"/>
    <property type="evidence" value="ECO:0007669"/>
    <property type="project" value="InterPro"/>
</dbReference>
<evidence type="ECO:0000256" key="1">
    <source>
        <dbReference type="ARBA" id="ARBA00004651"/>
    </source>
</evidence>
<dbReference type="Proteomes" id="UP001149140">
    <property type="component" value="Unassembled WGS sequence"/>
</dbReference>
<dbReference type="AlphaFoldDB" id="A0A9X3RZR0"/>
<evidence type="ECO:0000256" key="4">
    <source>
        <dbReference type="ARBA" id="ARBA00022692"/>
    </source>
</evidence>
<evidence type="ECO:0000259" key="8">
    <source>
        <dbReference type="PROSITE" id="PS50850"/>
    </source>
</evidence>
<dbReference type="SUPFAM" id="SSF103473">
    <property type="entry name" value="MFS general substrate transporter"/>
    <property type="match status" value="1"/>
</dbReference>
<feature type="transmembrane region" description="Helical" evidence="7">
    <location>
        <begin position="247"/>
        <end position="267"/>
    </location>
</feature>
<dbReference type="PANTHER" id="PTHR23517">
    <property type="entry name" value="RESISTANCE PROTEIN MDTM, PUTATIVE-RELATED-RELATED"/>
    <property type="match status" value="1"/>
</dbReference>
<keyword evidence="10" id="KW-1185">Reference proteome</keyword>
<feature type="transmembrane region" description="Helical" evidence="7">
    <location>
        <begin position="340"/>
        <end position="360"/>
    </location>
</feature>
<keyword evidence="3" id="KW-1003">Cell membrane</keyword>
<feature type="transmembrane region" description="Helical" evidence="7">
    <location>
        <begin position="43"/>
        <end position="66"/>
    </location>
</feature>
<feature type="transmembrane region" description="Helical" evidence="7">
    <location>
        <begin position="212"/>
        <end position="235"/>
    </location>
</feature>
<evidence type="ECO:0000313" key="10">
    <source>
        <dbReference type="Proteomes" id="UP001149140"/>
    </source>
</evidence>
<name>A0A9X3RZR0_9ACTN</name>
<comment type="caution">
    <text evidence="9">The sequence shown here is derived from an EMBL/GenBank/DDBJ whole genome shotgun (WGS) entry which is preliminary data.</text>
</comment>
<dbReference type="PANTHER" id="PTHR23517:SF13">
    <property type="entry name" value="MAJOR FACILITATOR SUPERFAMILY MFS_1"/>
    <property type="match status" value="1"/>
</dbReference>
<keyword evidence="5 7" id="KW-1133">Transmembrane helix</keyword>
<feature type="transmembrane region" description="Helical" evidence="7">
    <location>
        <begin position="12"/>
        <end position="37"/>
    </location>
</feature>
<feature type="transmembrane region" description="Helical" evidence="7">
    <location>
        <begin position="279"/>
        <end position="296"/>
    </location>
</feature>
<protein>
    <submittedName>
        <fullName evidence="9">MFS transporter</fullName>
    </submittedName>
</protein>
<accession>A0A9X3RZR0</accession>
<dbReference type="InterPro" id="IPR020846">
    <property type="entry name" value="MFS_dom"/>
</dbReference>
<keyword evidence="6 7" id="KW-0472">Membrane</keyword>
<reference evidence="9" key="1">
    <citation type="submission" date="2022-10" db="EMBL/GenBank/DDBJ databases">
        <title>The WGS of Solirubrobacter ginsenosidimutans DSM 21036.</title>
        <authorList>
            <person name="Jiang Z."/>
        </authorList>
    </citation>
    <scope>NUCLEOTIDE SEQUENCE</scope>
    <source>
        <strain evidence="9">DSM 21036</strain>
    </source>
</reference>
<feature type="transmembrane region" description="Helical" evidence="7">
    <location>
        <begin position="78"/>
        <end position="101"/>
    </location>
</feature>
<keyword evidence="2" id="KW-0813">Transport</keyword>
<evidence type="ECO:0000256" key="6">
    <source>
        <dbReference type="ARBA" id="ARBA00023136"/>
    </source>
</evidence>
<evidence type="ECO:0000256" key="5">
    <source>
        <dbReference type="ARBA" id="ARBA00022989"/>
    </source>
</evidence>